<evidence type="ECO:0000256" key="1">
    <source>
        <dbReference type="SAM" id="Phobius"/>
    </source>
</evidence>
<keyword evidence="1" id="KW-0472">Membrane</keyword>
<dbReference type="EMBL" id="CP042910">
    <property type="protein sequence ID" value="QEG19262.1"/>
    <property type="molecule type" value="Genomic_DNA"/>
</dbReference>
<keyword evidence="1" id="KW-1133">Transmembrane helix</keyword>
<keyword evidence="1" id="KW-0812">Transmembrane</keyword>
<reference evidence="3 5" key="2">
    <citation type="submission" date="2019-08" db="EMBL/GenBank/DDBJ databases">
        <title>Deep-cultivation of Planctomycetes and their phenomic and genomic characterization uncovers novel biology.</title>
        <authorList>
            <person name="Wiegand S."/>
            <person name="Jogler M."/>
            <person name="Boedeker C."/>
            <person name="Pinto D."/>
            <person name="Vollmers J."/>
            <person name="Rivas-Marin E."/>
            <person name="Kohn T."/>
            <person name="Peeters S.H."/>
            <person name="Heuer A."/>
            <person name="Rast P."/>
            <person name="Oberbeckmann S."/>
            <person name="Bunk B."/>
            <person name="Jeske O."/>
            <person name="Meyerdierks A."/>
            <person name="Storesund J.E."/>
            <person name="Kallscheuer N."/>
            <person name="Luecker S."/>
            <person name="Lage O.M."/>
            <person name="Pohl T."/>
            <person name="Merkel B.J."/>
            <person name="Hornburger P."/>
            <person name="Mueller R.-W."/>
            <person name="Bruemmer F."/>
            <person name="Labrenz M."/>
            <person name="Spormann A.M."/>
            <person name="Op den Camp H."/>
            <person name="Overmann J."/>
            <person name="Amann R."/>
            <person name="Jetten M.S.M."/>
            <person name="Mascher T."/>
            <person name="Medema M.H."/>
            <person name="Devos D.P."/>
            <person name="Kaster A.-K."/>
            <person name="Ovreas L."/>
            <person name="Rohde M."/>
            <person name="Galperin M.Y."/>
            <person name="Jogler C."/>
        </authorList>
    </citation>
    <scope>NUCLEOTIDE SEQUENCE [LARGE SCALE GENOMIC DNA]</scope>
    <source>
        <strain evidence="3 5">DSM 8797</strain>
    </source>
</reference>
<dbReference type="Proteomes" id="UP000263642">
    <property type="component" value="Unassembled WGS sequence"/>
</dbReference>
<evidence type="ECO:0000313" key="5">
    <source>
        <dbReference type="Proteomes" id="UP000322887"/>
    </source>
</evidence>
<accession>A0A517XIA5</accession>
<evidence type="ECO:0000313" key="4">
    <source>
        <dbReference type="Proteomes" id="UP000263642"/>
    </source>
</evidence>
<evidence type="ECO:0000313" key="3">
    <source>
        <dbReference type="EMBL" id="QEG19262.1"/>
    </source>
</evidence>
<reference evidence="2 4" key="1">
    <citation type="journal article" date="2018" name="Nat. Biotechnol.">
        <title>A standardized bacterial taxonomy based on genome phylogeny substantially revises the tree of life.</title>
        <authorList>
            <person name="Parks D.H."/>
            <person name="Chuvochina M."/>
            <person name="Waite D.W."/>
            <person name="Rinke C."/>
            <person name="Skarshewski A."/>
            <person name="Chaumeil P.A."/>
            <person name="Hugenholtz P."/>
        </authorList>
    </citation>
    <scope>NUCLEOTIDE SEQUENCE [LARGE SCALE GENOMIC DNA]</scope>
    <source>
        <strain evidence="2">UBA9375</strain>
    </source>
</reference>
<dbReference type="EMBL" id="DQAY01000028">
    <property type="protein sequence ID" value="HCO22373.1"/>
    <property type="molecule type" value="Genomic_DNA"/>
</dbReference>
<dbReference type="RefSeq" id="WP_002648478.1">
    <property type="nucleotide sequence ID" value="NZ_CAXBMG010000019.1"/>
</dbReference>
<dbReference type="Proteomes" id="UP000322887">
    <property type="component" value="Chromosome"/>
</dbReference>
<dbReference type="AlphaFoldDB" id="A0A3D3R0L5"/>
<dbReference type="GeneID" id="98649600"/>
<protein>
    <submittedName>
        <fullName evidence="2">DUF502 domain-containing protein</fullName>
    </submittedName>
</protein>
<name>A0A3D3R0L5_9PLAN</name>
<keyword evidence="5" id="KW-1185">Reference proteome</keyword>
<proteinExistence type="predicted"/>
<sequence>MSQHVKKSFGFLKTTAIGGLIFLLPLIVIGALVGQIVPIVLSIATFLSDYIPVKTPAGIAMLIGLALGIVLLLCFAAGLVARWSIGRSLSRLIEKNLILLFPRYAIYREQLKGSIGGDHNKPEMLPVLVRLDDMTRIAFEAERTDEKLVSVYMPGSPDPWSGWVVFMTPDRVERLDIPFSEALGICERMGRESLYLLEPSPVLKQK</sequence>
<evidence type="ECO:0000313" key="2">
    <source>
        <dbReference type="EMBL" id="HCO22373.1"/>
    </source>
</evidence>
<gene>
    <name evidence="2" type="ORF">DIT97_04665</name>
    <name evidence="3" type="ORF">GmarT_51600</name>
</gene>
<feature type="transmembrane region" description="Helical" evidence="1">
    <location>
        <begin position="20"/>
        <end position="47"/>
    </location>
</feature>
<dbReference type="InterPro" id="IPR007462">
    <property type="entry name" value="COV1-like"/>
</dbReference>
<organism evidence="2 4">
    <name type="scientific">Gimesia maris</name>
    <dbReference type="NCBI Taxonomy" id="122"/>
    <lineage>
        <taxon>Bacteria</taxon>
        <taxon>Pseudomonadati</taxon>
        <taxon>Planctomycetota</taxon>
        <taxon>Planctomycetia</taxon>
        <taxon>Planctomycetales</taxon>
        <taxon>Planctomycetaceae</taxon>
        <taxon>Gimesia</taxon>
    </lineage>
</organism>
<accession>A0A3D3R0L5</accession>
<feature type="transmembrane region" description="Helical" evidence="1">
    <location>
        <begin position="59"/>
        <end position="81"/>
    </location>
</feature>
<dbReference type="Pfam" id="PF04367">
    <property type="entry name" value="DUF502"/>
    <property type="match status" value="1"/>
</dbReference>